<dbReference type="InterPro" id="IPR043797">
    <property type="entry name" value="MupG_N"/>
</dbReference>
<sequence length="348" mass="40032">MNDYGISLYLGTGYEYNRYIIKKAYKYNAKYAFTSLNIPEEKSADYKNEIKSLLKLCKQNCLNLIIDVEPKILEKLSFKTLEELKLAGITHLRLDYGFSNEDIINLSKEFNIVFNASTLLEKDLLELIKCGADFTKFYACHNFYPKELTGLSLKKVAKLNRKYKDLGLKTIAFVAGDKILRGPIYSGLPTVEEHRQGDMLLNVLQLIKDAYTDICIVGDVDIKDESFKSLMELSNGYISLHADIIDNYSFVKDIIHHDRPDSSEYVIRSQESRIYTSQGKRFNVEPTKERKKGSISISNCNYLRYSGELEIARKDLPIENRINIIGTVKNKDIEYLNYITDGMGFKFI</sequence>
<feature type="domain" description="6-phospho-N-acetylmuramidase N-terminal" evidence="2">
    <location>
        <begin position="4"/>
        <end position="230"/>
    </location>
</feature>
<dbReference type="PANTHER" id="PTHR38435">
    <property type="match status" value="1"/>
</dbReference>
<dbReference type="SUPFAM" id="SSF50891">
    <property type="entry name" value="Cyclophilin-like"/>
    <property type="match status" value="1"/>
</dbReference>
<dbReference type="InterPro" id="IPR013785">
    <property type="entry name" value="Aldolase_TIM"/>
</dbReference>
<gene>
    <name evidence="3" type="ordered locus">CLL_A3061</name>
</gene>
<name>B2TPX0_CLOBB</name>
<dbReference type="InterPro" id="IPR008589">
    <property type="entry name" value="MupG"/>
</dbReference>
<dbReference type="HOGENOM" id="CLU_065324_0_0_9"/>
<dbReference type="InterPro" id="IPR029000">
    <property type="entry name" value="Cyclophilin-like_dom_sf"/>
</dbReference>
<dbReference type="AlphaFoldDB" id="B2TPX0"/>
<dbReference type="InterPro" id="IPR017853">
    <property type="entry name" value="GH"/>
</dbReference>
<dbReference type="KEGG" id="cbk:CLL_A3061"/>
<accession>B2TPX0</accession>
<evidence type="ECO:0000313" key="3">
    <source>
        <dbReference type="EMBL" id="ACD23927.1"/>
    </source>
</evidence>
<dbReference type="InterPro" id="IPR043894">
    <property type="entry name" value="MupG_C"/>
</dbReference>
<reference evidence="3" key="2">
    <citation type="submission" date="2009-08" db="EMBL/GenBank/DDBJ databases">
        <authorList>
            <person name="Shrivastava S."/>
            <person name="Brinkac L.M."/>
            <person name="Dodson R.J."/>
            <person name="Harkins D.M."/>
            <person name="Durkin A.S."/>
            <person name="Sutton G."/>
        </authorList>
    </citation>
    <scope>NUCLEOTIDE SEQUENCE</scope>
    <source>
        <strain evidence="3">Eklund 17B</strain>
    </source>
</reference>
<feature type="domain" description="6-phospho-N-acetylmuramidase C-terminal" evidence="1">
    <location>
        <begin position="251"/>
        <end position="347"/>
    </location>
</feature>
<proteinExistence type="predicted"/>
<dbReference type="PANTHER" id="PTHR38435:SF2">
    <property type="entry name" value="DUF871 DOMAIN-CONTAINING PROTEIN"/>
    <property type="match status" value="1"/>
</dbReference>
<dbReference type="Gene3D" id="2.40.100.10">
    <property type="entry name" value="Cyclophilin-like"/>
    <property type="match status" value="1"/>
</dbReference>
<dbReference type="Pfam" id="PF05913">
    <property type="entry name" value="MupG_C"/>
    <property type="match status" value="1"/>
</dbReference>
<evidence type="ECO:0000259" key="2">
    <source>
        <dbReference type="Pfam" id="PF19200"/>
    </source>
</evidence>
<reference evidence="3" key="1">
    <citation type="submission" date="2009-06" db="EMBL/GenBank/DDBJ databases">
        <authorList>
            <consortium name="US DOE Joint Genome Institute (JGI-PGF)"/>
            <person name="Lucas S."/>
            <person name="Copeland A."/>
            <person name="Lapidus A."/>
            <person name="Glavina del Rio T."/>
            <person name="Dalin E."/>
            <person name="Tice H."/>
            <person name="Bruce D."/>
            <person name="Goodwin L."/>
            <person name="Pitluck S."/>
            <person name="Kyrpides N."/>
            <person name="Mavromatis K."/>
            <person name="Ivanova N."/>
            <person name="Saunders E."/>
            <person name="Brettin T."/>
            <person name="Detter J.C."/>
            <person name="Han C."/>
            <person name="Larimer F."/>
            <person name="Land M."/>
            <person name="Hauser L."/>
            <person name="Markowitz V."/>
            <person name="Cheng J.-F."/>
            <person name="Hugenholtz P."/>
            <person name="Woyke T."/>
            <person name="Wu D."/>
            <person name="Gronow S."/>
            <person name="Klenk H.-P."/>
            <person name="Eisen J.A."/>
        </authorList>
    </citation>
    <scope>NUCLEOTIDE SEQUENCE</scope>
    <source>
        <strain evidence="3">Eklund 17B</strain>
    </source>
</reference>
<dbReference type="Pfam" id="PF19200">
    <property type="entry name" value="MupG_N"/>
    <property type="match status" value="1"/>
</dbReference>
<organism evidence="3">
    <name type="scientific">Clostridium botulinum (strain Eklund 17B / Type B)</name>
    <dbReference type="NCBI Taxonomy" id="935198"/>
    <lineage>
        <taxon>Bacteria</taxon>
        <taxon>Bacillati</taxon>
        <taxon>Bacillota</taxon>
        <taxon>Clostridia</taxon>
        <taxon>Eubacteriales</taxon>
        <taxon>Clostridiaceae</taxon>
        <taxon>Clostridium</taxon>
    </lineage>
</organism>
<dbReference type="SUPFAM" id="SSF51445">
    <property type="entry name" value="(Trans)glycosidases"/>
    <property type="match status" value="1"/>
</dbReference>
<dbReference type="EMBL" id="CP001056">
    <property type="protein sequence ID" value="ACD23927.1"/>
    <property type="molecule type" value="Genomic_DNA"/>
</dbReference>
<dbReference type="Gene3D" id="3.20.20.70">
    <property type="entry name" value="Aldolase class I"/>
    <property type="match status" value="1"/>
</dbReference>
<protein>
    <submittedName>
        <fullName evidence="3">Outer surface protein</fullName>
    </submittedName>
</protein>
<evidence type="ECO:0000259" key="1">
    <source>
        <dbReference type="Pfam" id="PF05913"/>
    </source>
</evidence>